<dbReference type="AlphaFoldDB" id="A0A6L2PWT0"/>
<feature type="binding site" evidence="6">
    <location>
        <position position="210"/>
    </location>
    <ligand>
        <name>S-adenosyl-L-methionine</name>
        <dbReference type="ChEBI" id="CHEBI:59789"/>
    </ligand>
</feature>
<dbReference type="PANTHER" id="PTHR13393:SF0">
    <property type="entry name" value="RNA N6-ADENOSINE-METHYLTRANSFERASE METTL16"/>
    <property type="match status" value="1"/>
</dbReference>
<feature type="compositionally biased region" description="Polar residues" evidence="7">
    <location>
        <begin position="441"/>
        <end position="452"/>
    </location>
</feature>
<dbReference type="EC" id="2.1.1.346" evidence="2"/>
<evidence type="ECO:0000256" key="6">
    <source>
        <dbReference type="PIRSR" id="PIRSR037350-1"/>
    </source>
</evidence>
<feature type="compositionally biased region" description="Polar residues" evidence="7">
    <location>
        <begin position="488"/>
        <end position="514"/>
    </location>
</feature>
<keyword evidence="9" id="KW-1185">Reference proteome</keyword>
<dbReference type="Gene3D" id="3.40.50.150">
    <property type="entry name" value="Vaccinia Virus protein VP39"/>
    <property type="match status" value="1"/>
</dbReference>
<dbReference type="PIRSF" id="PIRSF037350">
    <property type="entry name" value="Mtase_ZK1128_prd"/>
    <property type="match status" value="1"/>
</dbReference>
<dbReference type="InterPro" id="IPR017182">
    <property type="entry name" value="METTL16/PsiM"/>
</dbReference>
<dbReference type="SUPFAM" id="SSF53335">
    <property type="entry name" value="S-adenosyl-L-methionine-dependent methyltransferases"/>
    <property type="match status" value="1"/>
</dbReference>
<protein>
    <recommendedName>
        <fullName evidence="2">U6 snRNA m(6)A methyltransferase</fullName>
        <ecNumber evidence="2">2.1.1.346</ecNumber>
    </recommendedName>
</protein>
<dbReference type="EMBL" id="BLKM01009501">
    <property type="protein sequence ID" value="GFG37083.1"/>
    <property type="molecule type" value="Genomic_DNA"/>
</dbReference>
<name>A0A6L2PWT0_COPFO</name>
<keyword evidence="5 6" id="KW-0949">S-adenosyl-L-methionine</keyword>
<evidence type="ECO:0000256" key="4">
    <source>
        <dbReference type="ARBA" id="ARBA00022679"/>
    </source>
</evidence>
<comment type="similarity">
    <text evidence="1">Belongs to the methyltransferase superfamily. METTL16/RlmF family.</text>
</comment>
<dbReference type="GO" id="GO:0070475">
    <property type="term" value="P:rRNA base methylation"/>
    <property type="evidence" value="ECO:0007669"/>
    <property type="project" value="TreeGrafter"/>
</dbReference>
<sequence length="626" mass="70148">MHYAFLTHSNSSHHGSFAQTAAVSRTSRDCEAPEKEGQPFCLNAVVCSADAVKQRNLINSETADIRGKVTFDFKNPEALKALTTTLLQKDFGLQVEIPSNRLVPTLPLRLNYLLWMEDLIHFSDKPREKETKGVDIGSCGASCIYPLLATTTNKWKILATEIDNESVDCARRNVARNGLEEFITVKHVGAGTILKGAVDMDHTYDFTMCNPPFFRSERDADSSSKSRSNARTLPRGGKTGSSSEVVVEGGEVAFVRQMIQESAELRDMVRIYSTMVGQKSSLYVLKSELKKAGVASSTQTAFCQGNVTRWGLAWTFLPDVSLEVVSKKKKKEKPPMKYVVPVPVDPLCYTVSTVTSKLKAFFTQLQIEYKECKGNKRSSVFEVMAHKNTWSHQRQKRRQQKKYERQQTLEGNNSCETSVSDSTDTRSDLKGSGFTLPETPSPTLQSLSQTGITLIKRKGDEEYENNNKRLKKEEDESLQMTDDLLDYYNQTHNSGSPNEGSPQSTSQSELYSQSVKSGCIKMSQNLKINESAGDRFEENKDDKRHTKIVDNIHENEDCDPTLSPDTLQKRDDTSEGNSNSYLLNALVSVCKVGPDIVIEMSWLEGTHGRDAMHQVMQYIKNNLKIE</sequence>
<dbReference type="GO" id="GO:0005634">
    <property type="term" value="C:nucleus"/>
    <property type="evidence" value="ECO:0007669"/>
    <property type="project" value="TreeGrafter"/>
</dbReference>
<feature type="binding site" evidence="6">
    <location>
        <position position="137"/>
    </location>
    <ligand>
        <name>S-adenosyl-L-methionine</name>
        <dbReference type="ChEBI" id="CHEBI:59789"/>
    </ligand>
</feature>
<evidence type="ECO:0000256" key="7">
    <source>
        <dbReference type="SAM" id="MobiDB-lite"/>
    </source>
</evidence>
<reference evidence="9" key="1">
    <citation type="submission" date="2020-01" db="EMBL/GenBank/DDBJ databases">
        <title>Draft genome sequence of the Termite Coptotermes fromosanus.</title>
        <authorList>
            <person name="Itakura S."/>
            <person name="Yosikawa Y."/>
            <person name="Umezawa K."/>
        </authorList>
    </citation>
    <scope>NUCLEOTIDE SEQUENCE [LARGE SCALE GENOMIC DNA]</scope>
</reference>
<feature type="compositionally biased region" description="Basic and acidic residues" evidence="7">
    <location>
        <begin position="457"/>
        <end position="474"/>
    </location>
</feature>
<dbReference type="OrthoDB" id="514248at2759"/>
<dbReference type="Proteomes" id="UP000502823">
    <property type="component" value="Unassembled WGS sequence"/>
</dbReference>
<keyword evidence="4" id="KW-0808">Transferase</keyword>
<dbReference type="Pfam" id="PF05971">
    <property type="entry name" value="Methyltransf_10"/>
    <property type="match status" value="1"/>
</dbReference>
<gene>
    <name evidence="8" type="ORF">Cfor_05755</name>
</gene>
<dbReference type="InParanoid" id="A0A6L2PWT0"/>
<dbReference type="InterPro" id="IPR010286">
    <property type="entry name" value="METTL16/RlmF"/>
</dbReference>
<feature type="region of interest" description="Disordered" evidence="7">
    <location>
        <begin position="388"/>
        <end position="514"/>
    </location>
</feature>
<dbReference type="CDD" id="cd02440">
    <property type="entry name" value="AdoMet_MTases"/>
    <property type="match status" value="1"/>
</dbReference>
<evidence type="ECO:0000256" key="5">
    <source>
        <dbReference type="ARBA" id="ARBA00022691"/>
    </source>
</evidence>
<dbReference type="InterPro" id="IPR029063">
    <property type="entry name" value="SAM-dependent_MTases_sf"/>
</dbReference>
<feature type="region of interest" description="Disordered" evidence="7">
    <location>
        <begin position="217"/>
        <end position="244"/>
    </location>
</feature>
<evidence type="ECO:0000313" key="8">
    <source>
        <dbReference type="EMBL" id="GFG37083.1"/>
    </source>
</evidence>
<dbReference type="GO" id="GO:0120048">
    <property type="term" value="F:U6 snRNA (adenine-(43)-N(6))-methyltransferase activity"/>
    <property type="evidence" value="ECO:0007669"/>
    <property type="project" value="UniProtKB-EC"/>
</dbReference>
<evidence type="ECO:0000256" key="2">
    <source>
        <dbReference type="ARBA" id="ARBA00012166"/>
    </source>
</evidence>
<feature type="binding site" evidence="6">
    <location>
        <position position="161"/>
    </location>
    <ligand>
        <name>S-adenosyl-L-methionine</name>
        <dbReference type="ChEBI" id="CHEBI:59789"/>
    </ligand>
</feature>
<evidence type="ECO:0000313" key="9">
    <source>
        <dbReference type="Proteomes" id="UP000502823"/>
    </source>
</evidence>
<accession>A0A6L2PWT0</accession>
<feature type="region of interest" description="Disordered" evidence="7">
    <location>
        <begin position="553"/>
        <end position="576"/>
    </location>
</feature>
<evidence type="ECO:0000256" key="3">
    <source>
        <dbReference type="ARBA" id="ARBA00022603"/>
    </source>
</evidence>
<proteinExistence type="inferred from homology"/>
<feature type="binding site" evidence="6">
    <location>
        <position position="109"/>
    </location>
    <ligand>
        <name>S-adenosyl-L-methionine</name>
        <dbReference type="ChEBI" id="CHEBI:59789"/>
    </ligand>
</feature>
<dbReference type="PANTHER" id="PTHR13393">
    <property type="entry name" value="SAM-DEPENDENT METHYLTRANSFERASE"/>
    <property type="match status" value="1"/>
</dbReference>
<comment type="caution">
    <text evidence="8">The sequence shown here is derived from an EMBL/GenBank/DDBJ whole genome shotgun (WGS) entry which is preliminary data.</text>
</comment>
<keyword evidence="3" id="KW-0489">Methyltransferase</keyword>
<organism evidence="8 9">
    <name type="scientific">Coptotermes formosanus</name>
    <name type="common">Formosan subterranean termite</name>
    <dbReference type="NCBI Taxonomy" id="36987"/>
    <lineage>
        <taxon>Eukaryota</taxon>
        <taxon>Metazoa</taxon>
        <taxon>Ecdysozoa</taxon>
        <taxon>Arthropoda</taxon>
        <taxon>Hexapoda</taxon>
        <taxon>Insecta</taxon>
        <taxon>Pterygota</taxon>
        <taxon>Neoptera</taxon>
        <taxon>Polyneoptera</taxon>
        <taxon>Dictyoptera</taxon>
        <taxon>Blattodea</taxon>
        <taxon>Blattoidea</taxon>
        <taxon>Termitoidae</taxon>
        <taxon>Rhinotermitidae</taxon>
        <taxon>Coptotermes</taxon>
    </lineage>
</organism>
<evidence type="ECO:0000256" key="1">
    <source>
        <dbReference type="ARBA" id="ARBA00005878"/>
    </source>
</evidence>